<feature type="signal peptide" evidence="1">
    <location>
        <begin position="1"/>
        <end position="20"/>
    </location>
</feature>
<name>A0A1I5B7G5_9RHOB</name>
<dbReference type="STRING" id="1005928.SAMN04487859_107106"/>
<organism evidence="2 3">
    <name type="scientific">Roseovarius lutimaris</name>
    <dbReference type="NCBI Taxonomy" id="1005928"/>
    <lineage>
        <taxon>Bacteria</taxon>
        <taxon>Pseudomonadati</taxon>
        <taxon>Pseudomonadota</taxon>
        <taxon>Alphaproteobacteria</taxon>
        <taxon>Rhodobacterales</taxon>
        <taxon>Roseobacteraceae</taxon>
        <taxon>Roseovarius</taxon>
    </lineage>
</organism>
<reference evidence="3" key="1">
    <citation type="submission" date="2016-10" db="EMBL/GenBank/DDBJ databases">
        <authorList>
            <person name="Varghese N."/>
            <person name="Submissions S."/>
        </authorList>
    </citation>
    <scope>NUCLEOTIDE SEQUENCE [LARGE SCALE GENOMIC DNA]</scope>
    <source>
        <strain evidence="3">DSM 28463</strain>
    </source>
</reference>
<proteinExistence type="predicted"/>
<sequence length="98" mass="10506">MIGIMRLILPLLLAASPVFADATIGGKTVECYCTDRNGARLEMGEMTCLNVDGKMFMAQCQMSLNVPMWRKISDGCLSSALPQSHQPAVDTGGVDAQI</sequence>
<accession>A0A1I5B7G5</accession>
<keyword evidence="1" id="KW-0732">Signal</keyword>
<feature type="chain" id="PRO_5011544260" evidence="1">
    <location>
        <begin position="21"/>
        <end position="98"/>
    </location>
</feature>
<evidence type="ECO:0000313" key="2">
    <source>
        <dbReference type="EMBL" id="SFN70636.1"/>
    </source>
</evidence>
<gene>
    <name evidence="2" type="ORF">SAMN04487859_107106</name>
</gene>
<protein>
    <submittedName>
        <fullName evidence="2">Uncharacterized protein</fullName>
    </submittedName>
</protein>
<dbReference type="AlphaFoldDB" id="A0A1I5B7G5"/>
<evidence type="ECO:0000313" key="3">
    <source>
        <dbReference type="Proteomes" id="UP000198599"/>
    </source>
</evidence>
<keyword evidence="3" id="KW-1185">Reference proteome</keyword>
<dbReference type="EMBL" id="FOVP01000007">
    <property type="protein sequence ID" value="SFN70636.1"/>
    <property type="molecule type" value="Genomic_DNA"/>
</dbReference>
<evidence type="ECO:0000256" key="1">
    <source>
        <dbReference type="SAM" id="SignalP"/>
    </source>
</evidence>
<dbReference type="Proteomes" id="UP000198599">
    <property type="component" value="Unassembled WGS sequence"/>
</dbReference>